<evidence type="ECO:0000256" key="8">
    <source>
        <dbReference type="ARBA" id="ARBA00023242"/>
    </source>
</evidence>
<dbReference type="SUPFAM" id="SSF57716">
    <property type="entry name" value="Glucocorticoid receptor-like (DNA-binding domain)"/>
    <property type="match status" value="1"/>
</dbReference>
<reference evidence="10" key="1">
    <citation type="submission" date="2020-09" db="EMBL/GenBank/DDBJ databases">
        <authorList>
            <person name="Kikuchi T."/>
        </authorList>
    </citation>
    <scope>NUCLEOTIDE SEQUENCE</scope>
    <source>
        <strain evidence="10">SH1</strain>
    </source>
</reference>
<dbReference type="GO" id="GO:0003700">
    <property type="term" value="F:DNA-binding transcription factor activity"/>
    <property type="evidence" value="ECO:0007669"/>
    <property type="project" value="InterPro"/>
</dbReference>
<dbReference type="InterPro" id="IPR000536">
    <property type="entry name" value="Nucl_hrmn_rcpt_lig-bd"/>
</dbReference>
<feature type="domain" description="Nuclear receptor" evidence="9">
    <location>
        <begin position="2"/>
        <end position="77"/>
    </location>
</feature>
<dbReference type="PROSITE" id="PS51030">
    <property type="entry name" value="NUCLEAR_REC_DBD_2"/>
    <property type="match status" value="1"/>
</dbReference>
<evidence type="ECO:0000313" key="10">
    <source>
        <dbReference type="EMBL" id="CAD5219922.1"/>
    </source>
</evidence>
<keyword evidence="8" id="KW-0539">Nucleus</keyword>
<sequence length="481" mass="54789">MKKPCQICGTETKSVCYKLYICAACTMFYRRNYRLQKDLKCRLMNSCDLKTSDRRICRACRLRECRALGLRMVGKSLVVQQNGIPEDDMPDEDVGSLPESCIVSASSSSPVSATVSRIPDPMMCSTPSTSTAPQMISHDQLNELNNLNNVRVQLVLAMNNTEFEENKEGIRNCNVNNMLSVYTLNNPDSIILKAIRLYTRFEERHKQYASLQQLNNTSGSSVHVRSMSYKTIESNVMTFACYYAIELLEDFHGLSSTEKFSVIKTIQSVMIFMHKFVATARLFPTSGDTRISIIDGYHLDMKQYAYFLSDLETEMTPSQLIEQYNRCRVIVEPFFESIYHSAESFRLLMPDPIECAVLFCTCVLEKMEHLQIGAEQSRNLRNNLFAELSVYLGERYSVQELGTRIMRLTATLYEIKLIAEKYDDMFSLLGVFVADKADCHPSLTRPAVSAEHMKNIQAMLNITSAFTANSLIFTSEKSKYI</sequence>
<keyword evidence="2" id="KW-0863">Zinc-finger</keyword>
<dbReference type="GO" id="GO:0008270">
    <property type="term" value="F:zinc ion binding"/>
    <property type="evidence" value="ECO:0007669"/>
    <property type="project" value="UniProtKB-KW"/>
</dbReference>
<organism evidence="10 11">
    <name type="scientific">Bursaphelenchus okinawaensis</name>
    <dbReference type="NCBI Taxonomy" id="465554"/>
    <lineage>
        <taxon>Eukaryota</taxon>
        <taxon>Metazoa</taxon>
        <taxon>Ecdysozoa</taxon>
        <taxon>Nematoda</taxon>
        <taxon>Chromadorea</taxon>
        <taxon>Rhabditida</taxon>
        <taxon>Tylenchina</taxon>
        <taxon>Tylenchomorpha</taxon>
        <taxon>Aphelenchoidea</taxon>
        <taxon>Aphelenchoididae</taxon>
        <taxon>Bursaphelenchus</taxon>
    </lineage>
</organism>
<evidence type="ECO:0000256" key="6">
    <source>
        <dbReference type="ARBA" id="ARBA00023163"/>
    </source>
</evidence>
<keyword evidence="1" id="KW-0479">Metal-binding</keyword>
<dbReference type="InterPro" id="IPR013088">
    <property type="entry name" value="Znf_NHR/GATA"/>
</dbReference>
<dbReference type="AlphaFoldDB" id="A0A811KWI4"/>
<dbReference type="Gene3D" id="3.30.50.10">
    <property type="entry name" value="Erythroid Transcription Factor GATA-1, subunit A"/>
    <property type="match status" value="1"/>
</dbReference>
<dbReference type="OrthoDB" id="5850165at2759"/>
<evidence type="ECO:0000256" key="7">
    <source>
        <dbReference type="ARBA" id="ARBA00023170"/>
    </source>
</evidence>
<dbReference type="Pfam" id="PF00105">
    <property type="entry name" value="zf-C4"/>
    <property type="match status" value="1"/>
</dbReference>
<dbReference type="EMBL" id="CAJFDH010000004">
    <property type="protein sequence ID" value="CAD5219922.1"/>
    <property type="molecule type" value="Genomic_DNA"/>
</dbReference>
<keyword evidence="3" id="KW-0862">Zinc</keyword>
<keyword evidence="11" id="KW-1185">Reference proteome</keyword>
<evidence type="ECO:0000256" key="2">
    <source>
        <dbReference type="ARBA" id="ARBA00022771"/>
    </source>
</evidence>
<dbReference type="InterPro" id="IPR035500">
    <property type="entry name" value="NHR-like_dom_sf"/>
</dbReference>
<evidence type="ECO:0000256" key="5">
    <source>
        <dbReference type="ARBA" id="ARBA00023125"/>
    </source>
</evidence>
<keyword evidence="7" id="KW-0675">Receptor</keyword>
<evidence type="ECO:0000256" key="1">
    <source>
        <dbReference type="ARBA" id="ARBA00022723"/>
    </source>
</evidence>
<keyword evidence="6" id="KW-0804">Transcription</keyword>
<dbReference type="SMART" id="SM00399">
    <property type="entry name" value="ZnF_C4"/>
    <property type="match status" value="1"/>
</dbReference>
<evidence type="ECO:0000259" key="9">
    <source>
        <dbReference type="PROSITE" id="PS51030"/>
    </source>
</evidence>
<dbReference type="GO" id="GO:0043565">
    <property type="term" value="F:sequence-specific DNA binding"/>
    <property type="evidence" value="ECO:0007669"/>
    <property type="project" value="InterPro"/>
</dbReference>
<keyword evidence="4" id="KW-0805">Transcription regulation</keyword>
<protein>
    <recommendedName>
        <fullName evidence="9">Nuclear receptor domain-containing protein</fullName>
    </recommendedName>
</protein>
<evidence type="ECO:0000313" key="11">
    <source>
        <dbReference type="Proteomes" id="UP000614601"/>
    </source>
</evidence>
<proteinExistence type="predicted"/>
<evidence type="ECO:0000256" key="4">
    <source>
        <dbReference type="ARBA" id="ARBA00023015"/>
    </source>
</evidence>
<evidence type="ECO:0000256" key="3">
    <source>
        <dbReference type="ARBA" id="ARBA00022833"/>
    </source>
</evidence>
<gene>
    <name evidence="10" type="ORF">BOKJ2_LOCUS8686</name>
</gene>
<keyword evidence="5" id="KW-0238">DNA-binding</keyword>
<accession>A0A811KWI4</accession>
<dbReference type="SUPFAM" id="SSF48508">
    <property type="entry name" value="Nuclear receptor ligand-binding domain"/>
    <property type="match status" value="1"/>
</dbReference>
<comment type="caution">
    <text evidence="10">The sequence shown here is derived from an EMBL/GenBank/DDBJ whole genome shotgun (WGS) entry which is preliminary data.</text>
</comment>
<dbReference type="InterPro" id="IPR001628">
    <property type="entry name" value="Znf_hrmn_rcpt"/>
</dbReference>
<name>A0A811KWI4_9BILA</name>
<dbReference type="Pfam" id="PF00104">
    <property type="entry name" value="Hormone_recep"/>
    <property type="match status" value="1"/>
</dbReference>
<dbReference type="EMBL" id="CAJFCW020000004">
    <property type="protein sequence ID" value="CAG9113039.1"/>
    <property type="molecule type" value="Genomic_DNA"/>
</dbReference>
<dbReference type="GO" id="GO:0005634">
    <property type="term" value="C:nucleus"/>
    <property type="evidence" value="ECO:0007669"/>
    <property type="project" value="TreeGrafter"/>
</dbReference>
<dbReference type="Proteomes" id="UP000783686">
    <property type="component" value="Unassembled WGS sequence"/>
</dbReference>
<dbReference type="PANTHER" id="PTHR46011">
    <property type="entry name" value="NUCLEAR HORMONE RECEPTOR FAMILY MEMBER NHR-86-RELATED"/>
    <property type="match status" value="1"/>
</dbReference>
<dbReference type="PANTHER" id="PTHR46011:SF6">
    <property type="entry name" value="HIGH ZINC ACTIVATED NUCLEAR RECEPTOR PROTEIN"/>
    <property type="match status" value="1"/>
</dbReference>
<dbReference type="Proteomes" id="UP000614601">
    <property type="component" value="Unassembled WGS sequence"/>
</dbReference>